<keyword evidence="1" id="KW-0732">Signal</keyword>
<organism evidence="2 3">
    <name type="scientific">Phalacrocorax carbo</name>
    <name type="common">Great cormorant</name>
    <name type="synonym">Pelecanus carbo</name>
    <dbReference type="NCBI Taxonomy" id="9209"/>
    <lineage>
        <taxon>Eukaryota</taxon>
        <taxon>Metazoa</taxon>
        <taxon>Chordata</taxon>
        <taxon>Craniata</taxon>
        <taxon>Vertebrata</taxon>
        <taxon>Euteleostomi</taxon>
        <taxon>Archelosauria</taxon>
        <taxon>Archosauria</taxon>
        <taxon>Dinosauria</taxon>
        <taxon>Saurischia</taxon>
        <taxon>Theropoda</taxon>
        <taxon>Coelurosauria</taxon>
        <taxon>Aves</taxon>
        <taxon>Neognathae</taxon>
        <taxon>Neoaves</taxon>
        <taxon>Aequornithes</taxon>
        <taxon>Suliformes</taxon>
        <taxon>Phalacrocoracidae</taxon>
        <taxon>Phalacrocorax</taxon>
    </lineage>
</organism>
<evidence type="ECO:0000313" key="3">
    <source>
        <dbReference type="Proteomes" id="UP000053238"/>
    </source>
</evidence>
<evidence type="ECO:0000256" key="1">
    <source>
        <dbReference type="SAM" id="SignalP"/>
    </source>
</evidence>
<accession>A0A093TEB4</accession>
<feature type="signal peptide" evidence="1">
    <location>
        <begin position="1"/>
        <end position="18"/>
    </location>
</feature>
<evidence type="ECO:0000313" key="2">
    <source>
        <dbReference type="EMBL" id="KFW92684.1"/>
    </source>
</evidence>
<gene>
    <name evidence="2" type="ORF">N336_10104</name>
</gene>
<feature type="chain" id="PRO_5001891776" evidence="1">
    <location>
        <begin position="19"/>
        <end position="77"/>
    </location>
</feature>
<dbReference type="AlphaFoldDB" id="A0A093TEB4"/>
<dbReference type="Proteomes" id="UP000053238">
    <property type="component" value="Unassembled WGS sequence"/>
</dbReference>
<protein>
    <submittedName>
        <fullName evidence="2">Uncharacterized protein</fullName>
    </submittedName>
</protein>
<reference evidence="2 3" key="1">
    <citation type="submission" date="2014-04" db="EMBL/GenBank/DDBJ databases">
        <title>Genome evolution of avian class.</title>
        <authorList>
            <person name="Zhang G."/>
            <person name="Li C."/>
        </authorList>
    </citation>
    <scope>NUCLEOTIDE SEQUENCE [LARGE SCALE GENOMIC DNA]</scope>
    <source>
        <strain evidence="2">BGI_N336</strain>
    </source>
</reference>
<proteinExistence type="predicted"/>
<dbReference type="EMBL" id="KL435327">
    <property type="protein sequence ID" value="KFW92684.1"/>
    <property type="molecule type" value="Genomic_DNA"/>
</dbReference>
<keyword evidence="3" id="KW-1185">Reference proteome</keyword>
<feature type="non-terminal residue" evidence="2">
    <location>
        <position position="1"/>
    </location>
</feature>
<feature type="non-terminal residue" evidence="2">
    <location>
        <position position="77"/>
    </location>
</feature>
<sequence length="77" mass="8754">KVKLYFTVIFLLYTKNYSTCSGSTCAGQPSFHYKFHIHSQQSKGSKTKVINGPRLSPLPLLKIIYMLEICRFLSPAL</sequence>
<name>A0A093TEB4_PHACA</name>